<proteinExistence type="predicted"/>
<evidence type="ECO:0000313" key="4">
    <source>
        <dbReference type="Proteomes" id="UP001465755"/>
    </source>
</evidence>
<reference evidence="3 4" key="1">
    <citation type="journal article" date="2024" name="Nat. Commun.">
        <title>Phylogenomics reveals the evolutionary origins of lichenization in chlorophyte algae.</title>
        <authorList>
            <person name="Puginier C."/>
            <person name="Libourel C."/>
            <person name="Otte J."/>
            <person name="Skaloud P."/>
            <person name="Haon M."/>
            <person name="Grisel S."/>
            <person name="Petersen M."/>
            <person name="Berrin J.G."/>
            <person name="Delaux P.M."/>
            <person name="Dal Grande F."/>
            <person name="Keller J."/>
        </authorList>
    </citation>
    <scope>NUCLEOTIDE SEQUENCE [LARGE SCALE GENOMIC DNA]</scope>
    <source>
        <strain evidence="3 4">SAG 2036</strain>
    </source>
</reference>
<dbReference type="AlphaFoldDB" id="A0AAW1P7B2"/>
<name>A0AAW1P7B2_9CHLO</name>
<accession>A0AAW1P7B2</accession>
<evidence type="ECO:0000313" key="3">
    <source>
        <dbReference type="EMBL" id="KAK9804662.1"/>
    </source>
</evidence>
<feature type="transmembrane region" description="Helical" evidence="2">
    <location>
        <begin position="82"/>
        <end position="102"/>
    </location>
</feature>
<gene>
    <name evidence="3" type="ORF">WJX73_007218</name>
</gene>
<sequence>MGCVRTLCEDLLRLLSLIYIAAGIALLWAAFLLIKPLAPRELLHVQSYWYPELIAVLGVVLLLSGIVSAVGAWASHAPSINWFAGASFVTLVVQAMGVLAYLDDGSAFERASKHDKTKGLAKTLHWIDDNSTAFIVLLYAALIAQALGALSSTCRATCCSGRRPDRYSRGYTADEREYQPLLPQTYTPGYNAGYKAGLSARSPVRDSRGPTSKRVPSPYQSPNRS</sequence>
<feature type="region of interest" description="Disordered" evidence="1">
    <location>
        <begin position="192"/>
        <end position="225"/>
    </location>
</feature>
<feature type="transmembrane region" description="Helical" evidence="2">
    <location>
        <begin position="133"/>
        <end position="154"/>
    </location>
</feature>
<keyword evidence="2" id="KW-1133">Transmembrane helix</keyword>
<evidence type="ECO:0000256" key="1">
    <source>
        <dbReference type="SAM" id="MobiDB-lite"/>
    </source>
</evidence>
<keyword evidence="4" id="KW-1185">Reference proteome</keyword>
<feature type="transmembrane region" description="Helical" evidence="2">
    <location>
        <begin position="54"/>
        <end position="75"/>
    </location>
</feature>
<protein>
    <submittedName>
        <fullName evidence="3">Uncharacterized protein</fullName>
    </submittedName>
</protein>
<evidence type="ECO:0000256" key="2">
    <source>
        <dbReference type="SAM" id="Phobius"/>
    </source>
</evidence>
<organism evidence="3 4">
    <name type="scientific">Symbiochloris irregularis</name>
    <dbReference type="NCBI Taxonomy" id="706552"/>
    <lineage>
        <taxon>Eukaryota</taxon>
        <taxon>Viridiplantae</taxon>
        <taxon>Chlorophyta</taxon>
        <taxon>core chlorophytes</taxon>
        <taxon>Trebouxiophyceae</taxon>
        <taxon>Trebouxiales</taxon>
        <taxon>Trebouxiaceae</taxon>
        <taxon>Symbiochloris</taxon>
    </lineage>
</organism>
<dbReference type="EMBL" id="JALJOQ010000048">
    <property type="protein sequence ID" value="KAK9804662.1"/>
    <property type="molecule type" value="Genomic_DNA"/>
</dbReference>
<keyword evidence="2" id="KW-0472">Membrane</keyword>
<dbReference type="Proteomes" id="UP001465755">
    <property type="component" value="Unassembled WGS sequence"/>
</dbReference>
<feature type="transmembrane region" description="Helical" evidence="2">
    <location>
        <begin position="12"/>
        <end position="34"/>
    </location>
</feature>
<keyword evidence="2" id="KW-0812">Transmembrane</keyword>
<comment type="caution">
    <text evidence="3">The sequence shown here is derived from an EMBL/GenBank/DDBJ whole genome shotgun (WGS) entry which is preliminary data.</text>
</comment>